<dbReference type="CDD" id="cd02970">
    <property type="entry name" value="PRX_like2"/>
    <property type="match status" value="1"/>
</dbReference>
<comment type="caution">
    <text evidence="2">The sequence shown here is derived from an EMBL/GenBank/DDBJ whole genome shotgun (WGS) entry which is preliminary data.</text>
</comment>
<dbReference type="SUPFAM" id="SSF52833">
    <property type="entry name" value="Thioredoxin-like"/>
    <property type="match status" value="1"/>
</dbReference>
<reference evidence="2 3" key="1">
    <citation type="submission" date="2017-12" db="EMBL/GenBank/DDBJ databases">
        <title>Anaerobic carbon monoxide metabolism by Pleomorphomonas carboxyditropha sp. nov., a new mesophilic hydrogenogenic carboxidotroph.</title>
        <authorList>
            <person name="Esquivel-Elizondo S."/>
            <person name="Krajmalnik-Brown R."/>
        </authorList>
    </citation>
    <scope>NUCLEOTIDE SEQUENCE [LARGE SCALE GENOMIC DNA]</scope>
    <source>
        <strain evidence="2 3">R5-392</strain>
    </source>
</reference>
<dbReference type="AlphaFoldDB" id="A0A1I4VT95"/>
<organism evidence="2 3">
    <name type="scientific">Pleomorphomonas diazotrophica</name>
    <dbReference type="NCBI Taxonomy" id="1166257"/>
    <lineage>
        <taxon>Bacteria</taxon>
        <taxon>Pseudomonadati</taxon>
        <taxon>Pseudomonadota</taxon>
        <taxon>Alphaproteobacteria</taxon>
        <taxon>Hyphomicrobiales</taxon>
        <taxon>Pleomorphomonadaceae</taxon>
        <taxon>Pleomorphomonas</taxon>
    </lineage>
</organism>
<gene>
    <name evidence="2" type="ORF">CXZ10_10335</name>
</gene>
<dbReference type="GO" id="GO:0016209">
    <property type="term" value="F:antioxidant activity"/>
    <property type="evidence" value="ECO:0007669"/>
    <property type="project" value="InterPro"/>
</dbReference>
<dbReference type="OrthoDB" id="9809746at2"/>
<evidence type="ECO:0000313" key="2">
    <source>
        <dbReference type="EMBL" id="PKR89309.1"/>
    </source>
</evidence>
<keyword evidence="3" id="KW-1185">Reference proteome</keyword>
<sequence length="203" mass="22791">MNMPIRLMPNQMVPQLRVKTVGGPCWRLCDQKPQHFTLVLFYRGLHCGFCKAQLQAYEARYEEFRKLGVRVLAVSADDRERAERTVRDWHLDELTVCWGLTIDQARDWGLYLSEGRGKGFEGVTEPSWFVEPGMFFIKPDGRLYAGFVQTVPVAQPRIDDVLAGIRFAIETAAEPPGGADEEACRGEGCGCAEPVKLHAVGEC</sequence>
<dbReference type="PROSITE" id="PS51352">
    <property type="entry name" value="THIOREDOXIN_2"/>
    <property type="match status" value="1"/>
</dbReference>
<feature type="domain" description="Thioredoxin" evidence="1">
    <location>
        <begin position="7"/>
        <end position="170"/>
    </location>
</feature>
<dbReference type="RefSeq" id="WP_101289086.1">
    <property type="nucleotide sequence ID" value="NZ_FOUQ01000013.1"/>
</dbReference>
<proteinExistence type="predicted"/>
<dbReference type="Gene3D" id="3.40.30.10">
    <property type="entry name" value="Glutaredoxin"/>
    <property type="match status" value="1"/>
</dbReference>
<dbReference type="GO" id="GO:0016491">
    <property type="term" value="F:oxidoreductase activity"/>
    <property type="evidence" value="ECO:0007669"/>
    <property type="project" value="InterPro"/>
</dbReference>
<dbReference type="EMBL" id="PJNW01000006">
    <property type="protein sequence ID" value="PKR89309.1"/>
    <property type="molecule type" value="Genomic_DNA"/>
</dbReference>
<evidence type="ECO:0000259" key="1">
    <source>
        <dbReference type="PROSITE" id="PS51352"/>
    </source>
</evidence>
<name>A0A1I4VT95_9HYPH</name>
<dbReference type="Pfam" id="PF00578">
    <property type="entry name" value="AhpC-TSA"/>
    <property type="match status" value="1"/>
</dbReference>
<dbReference type="InterPro" id="IPR013766">
    <property type="entry name" value="Thioredoxin_domain"/>
</dbReference>
<dbReference type="InterPro" id="IPR000866">
    <property type="entry name" value="AhpC/TSA"/>
</dbReference>
<evidence type="ECO:0000313" key="3">
    <source>
        <dbReference type="Proteomes" id="UP000233491"/>
    </source>
</evidence>
<dbReference type="InterPro" id="IPR036249">
    <property type="entry name" value="Thioredoxin-like_sf"/>
</dbReference>
<dbReference type="Proteomes" id="UP000233491">
    <property type="component" value="Unassembled WGS sequence"/>
</dbReference>
<accession>A0A1I4VT95</accession>
<protein>
    <submittedName>
        <fullName evidence="2">Alkyl hydroperoxide reductase</fullName>
    </submittedName>
</protein>